<sequence length="309" mass="32227">MRPRRRVPPRTPRRWSLAALAVVASVALAGCGTAADRPDDNSAAAPGIGAAPGTTDEALGGVATEQAPIYWVGTGDQSGYLFREFRNPEDTSTADPVARAAAMVTRATPMDPDYRTLWSPVSAVGTSVSPDGIITVDLPAAAFGTQLSEKDAQMALQQMVYTVSAAAVTAGLLDASTAKEVRILVDGRTGFSAFGSVDLSDPLTRDTSLAAPVWLIDPQTDADPGSPLTVFLRVLPAVHDVRWEVTQDERTVRSGTVAAASPGSDPTVGTELRTTIDLDPGEYTVRVAGTNDQGTVLVDDHVITVSAAN</sequence>
<reference evidence="3" key="2">
    <citation type="submission" date="2020-07" db="EMBL/GenBank/DDBJ databases">
        <title>Genome of starter culture bacteria Kocuria salsicia reveals its technological properties and safety for usage in meat industry.</title>
        <authorList>
            <person name="Michael M."/>
            <person name="Konstantin K."/>
            <person name="Evgenii K."/>
            <person name="Galina S."/>
            <person name="Oksana K."/>
            <person name="Andrei L."/>
        </authorList>
    </citation>
    <scope>NUCLEOTIDE SEQUENCE [LARGE SCALE GENOMIC DNA]</scope>
    <source>
        <strain evidence="3">80</strain>
    </source>
</reference>
<evidence type="ECO:0000256" key="1">
    <source>
        <dbReference type="SAM" id="SignalP"/>
    </source>
</evidence>
<accession>A0A7D7L3D5</accession>
<dbReference type="EMBL" id="CP059343">
    <property type="protein sequence ID" value="QMS57104.1"/>
    <property type="molecule type" value="Genomic_DNA"/>
</dbReference>
<protein>
    <recommendedName>
        <fullName evidence="2">GerMN domain-containing protein</fullName>
    </recommendedName>
</protein>
<feature type="domain" description="GerMN" evidence="2">
    <location>
        <begin position="97"/>
        <end position="194"/>
    </location>
</feature>
<proteinExistence type="predicted"/>
<dbReference type="SMART" id="SM00909">
    <property type="entry name" value="Germane"/>
    <property type="match status" value="1"/>
</dbReference>
<feature type="signal peptide" evidence="1">
    <location>
        <begin position="1"/>
        <end position="29"/>
    </location>
</feature>
<dbReference type="Proteomes" id="UP000216825">
    <property type="component" value="Chromosome"/>
</dbReference>
<dbReference type="RefSeq" id="WP_258924104.1">
    <property type="nucleotide sequence ID" value="NZ_CP059343.1"/>
</dbReference>
<dbReference type="AlphaFoldDB" id="A0A7D7L3D5"/>
<reference evidence="3" key="1">
    <citation type="submission" date="2017-08" db="EMBL/GenBank/DDBJ databases">
        <authorList>
            <person name="Minaev M."/>
            <person name="Kurbakov K.A."/>
            <person name="Solodovnikova G.I."/>
            <person name="Kuznetsova O.A."/>
            <person name="Lisitsyn A.B."/>
        </authorList>
    </citation>
    <scope>NUCLEOTIDE SEQUENCE</scope>
    <source>
        <strain evidence="3">80</strain>
    </source>
</reference>
<name>A0A7D7L3D5_KOCVA</name>
<gene>
    <name evidence="3" type="ORF">CIB50_0001829</name>
</gene>
<keyword evidence="4" id="KW-1185">Reference proteome</keyword>
<dbReference type="KEGG" id="kvr:CIB50_0001829"/>
<dbReference type="PROSITE" id="PS51257">
    <property type="entry name" value="PROKAR_LIPOPROTEIN"/>
    <property type="match status" value="1"/>
</dbReference>
<keyword evidence="1" id="KW-0732">Signal</keyword>
<evidence type="ECO:0000313" key="3">
    <source>
        <dbReference type="EMBL" id="QMS57104.1"/>
    </source>
</evidence>
<evidence type="ECO:0000313" key="4">
    <source>
        <dbReference type="Proteomes" id="UP000216825"/>
    </source>
</evidence>
<evidence type="ECO:0000259" key="2">
    <source>
        <dbReference type="SMART" id="SM00909"/>
    </source>
</evidence>
<dbReference type="InterPro" id="IPR019606">
    <property type="entry name" value="GerMN"/>
</dbReference>
<organism evidence="3 4">
    <name type="scientific">Kocuria varians</name>
    <name type="common">Micrococcus varians</name>
    <dbReference type="NCBI Taxonomy" id="1272"/>
    <lineage>
        <taxon>Bacteria</taxon>
        <taxon>Bacillati</taxon>
        <taxon>Actinomycetota</taxon>
        <taxon>Actinomycetes</taxon>
        <taxon>Micrococcales</taxon>
        <taxon>Micrococcaceae</taxon>
        <taxon>Kocuria</taxon>
    </lineage>
</organism>
<feature type="chain" id="PRO_5038561966" description="GerMN domain-containing protein" evidence="1">
    <location>
        <begin position="30"/>
        <end position="309"/>
    </location>
</feature>
<dbReference type="Pfam" id="PF10646">
    <property type="entry name" value="Germane"/>
    <property type="match status" value="1"/>
</dbReference>